<feature type="domain" description="Glutamate-ammonia ligase adenylyltransferase repeated" evidence="7">
    <location>
        <begin position="43"/>
        <end position="309"/>
    </location>
</feature>
<keyword evidence="6" id="KW-0511">Multifunctional enzyme</keyword>
<dbReference type="FunFam" id="1.20.120.330:FF:000005">
    <property type="entry name" value="Bifunctional glutamine synthetase adenylyltransferase/adenylyl-removing enzyme"/>
    <property type="match status" value="1"/>
</dbReference>
<name>A0A2H9T8P9_9ZZZZ</name>
<dbReference type="Gene3D" id="1.10.4050.10">
    <property type="entry name" value="Glutamine synthase adenylyltransferase GlnE"/>
    <property type="match status" value="1"/>
</dbReference>
<evidence type="ECO:0000256" key="3">
    <source>
        <dbReference type="ARBA" id="ARBA00022741"/>
    </source>
</evidence>
<keyword evidence="1 9" id="KW-0808">Transferase</keyword>
<dbReference type="Pfam" id="PF03710">
    <property type="entry name" value="GlnE"/>
    <property type="match status" value="2"/>
</dbReference>
<reference evidence="9" key="1">
    <citation type="journal article" date="2017" name="Appl. Environ. Microbiol.">
        <title>Molecular characterization of an Endozoicomonas-like organism causing infection in king scallop Pecten maximus L.</title>
        <authorList>
            <person name="Cano I."/>
            <person name="van Aerle R."/>
            <person name="Ross S."/>
            <person name="Verner-Jeffreys D.W."/>
            <person name="Paley R.K."/>
            <person name="Rimmer G."/>
            <person name="Ryder D."/>
            <person name="Hooper P."/>
            <person name="Stone D."/>
            <person name="Feist S.W."/>
        </authorList>
    </citation>
    <scope>NUCLEOTIDE SEQUENCE</scope>
</reference>
<keyword evidence="2 9" id="KW-0548">Nucleotidyltransferase</keyword>
<sequence>MADLPNRLNNLWQENLQKFARSCAEKQQTNPLSDADADFVSSIKQVWTGSDFAADQCLLYPERVGELKKISQQYKSVESVVGRISARCAFNHKDTLSRLCDSVDTEPQLMAVLRRYRNREMVRIIWQDLNRLESTESIMADLSALADSSVNCSLEWLYRQQILSMGKPADARDNTMTVKNDKEFQKQSLVVLALGKLGACELNLSSDIDLMFAYPAQGETSGTQRSWTNQEFFIRLGQSLIRVLDSQTSDGFVFRVDMRLRPYGESGPLAMSFSAMEQYYQDQGRDWERYAMIKARAVAGDRSQGVSLLRLIRPFVYRRYLDFSAITALRDMKQRVIREVKRKGMENNIKLGHGGIREIEFIAQVFQLIHGGRYPLLQTRSLLKALEILGQLEYLPASTVDELRDAYLFLRNLEHALQSVADQQTQTLPSDEITCLRVANSMHYSDWFSLCDMIEHHRHKVDSHFRQIISDESGESESVADQWRQWWQGDLTEGDEEALMKQEGFHDPDNCTQYLRSTRNGMSARRASRQGRERLERFIPGLLKAVTQTSDPDICLKRVLPVVEAIIRRSAYLVLLTENPQALDHLCKLCGMSPWIAGQIVRYPVLLDEFLHLGKLYTPPDKSVLRQELKQQLSSVGSNDLEGQMEILRYFKMAHVLRVGAAHAVNTLPLMKESDYLTWIAEVILEQVLFLAWQQMIQRYGSPDLSALSSCDEGERNRMGFIIVGYGKLGGIEMGPGSDLDLVFVYDENAGKTLSDHHSIDAASFYMRLGQRIIHILTTRTLSGILYETDMRLRPSGASGLLVTSLSAFEKYQDQNAWTWEHQSLVRARAITGDLALIKRFIDVRIRILKKQRDLLRLRSDVIEMREKMRQHLLNNTNERKVFHLKQGVGGIVDIEFMMQFAVLAHCHTMPDIGFYSDNIRISESLERAGVMTEKQSHLVRTAYQILRKMIHQRAFQHQDEWIPVDDVEPYVTAIEQLWQQWLLVDNKTS</sequence>
<dbReference type="GO" id="GO:0000820">
    <property type="term" value="P:regulation of glutamine family amino acid metabolic process"/>
    <property type="evidence" value="ECO:0007669"/>
    <property type="project" value="TreeGrafter"/>
</dbReference>
<evidence type="ECO:0000256" key="2">
    <source>
        <dbReference type="ARBA" id="ARBA00022695"/>
    </source>
</evidence>
<dbReference type="HAMAP" id="MF_00802">
    <property type="entry name" value="GlnE"/>
    <property type="match status" value="1"/>
</dbReference>
<organism evidence="9">
    <name type="scientific">invertebrate metagenome</name>
    <dbReference type="NCBI Taxonomy" id="1711999"/>
    <lineage>
        <taxon>unclassified sequences</taxon>
        <taxon>metagenomes</taxon>
        <taxon>organismal metagenomes</taxon>
    </lineage>
</organism>
<dbReference type="GO" id="GO:0005524">
    <property type="term" value="F:ATP binding"/>
    <property type="evidence" value="ECO:0007669"/>
    <property type="project" value="UniProtKB-KW"/>
</dbReference>
<gene>
    <name evidence="9" type="primary">glnE</name>
    <name evidence="9" type="ORF">CI610_01415</name>
</gene>
<feature type="domain" description="PII-uridylyltransferase/Glutamine-synthetase adenylyltransferase" evidence="8">
    <location>
        <begin position="330"/>
        <end position="468"/>
    </location>
</feature>
<evidence type="ECO:0000256" key="1">
    <source>
        <dbReference type="ARBA" id="ARBA00022679"/>
    </source>
</evidence>
<dbReference type="EMBL" id="NSIT01000058">
    <property type="protein sequence ID" value="PJE79606.1"/>
    <property type="molecule type" value="Genomic_DNA"/>
</dbReference>
<dbReference type="GO" id="GO:0008882">
    <property type="term" value="F:[glutamate-ammonia-ligase] adenylyltransferase activity"/>
    <property type="evidence" value="ECO:0007669"/>
    <property type="project" value="InterPro"/>
</dbReference>
<keyword evidence="4" id="KW-0067">ATP-binding</keyword>
<dbReference type="Pfam" id="PF08335">
    <property type="entry name" value="GlnD_UR_UTase"/>
    <property type="match status" value="2"/>
</dbReference>
<dbReference type="Gene3D" id="1.20.120.330">
    <property type="entry name" value="Nucleotidyltransferases domain 2"/>
    <property type="match status" value="2"/>
</dbReference>
<evidence type="ECO:0000256" key="4">
    <source>
        <dbReference type="ARBA" id="ARBA00022840"/>
    </source>
</evidence>
<keyword evidence="3" id="KW-0547">Nucleotide-binding</keyword>
<protein>
    <submittedName>
        <fullName evidence="9">Bifunctional glutamine synthetase adenylyltransferase/adenylyl-removing enzyme</fullName>
    </submittedName>
</protein>
<evidence type="ECO:0000259" key="8">
    <source>
        <dbReference type="Pfam" id="PF08335"/>
    </source>
</evidence>
<dbReference type="InterPro" id="IPR043519">
    <property type="entry name" value="NT_sf"/>
</dbReference>
<keyword evidence="5" id="KW-0460">Magnesium</keyword>
<evidence type="ECO:0000313" key="9">
    <source>
        <dbReference type="EMBL" id="PJE79606.1"/>
    </source>
</evidence>
<dbReference type="SUPFAM" id="SSF81301">
    <property type="entry name" value="Nucleotidyltransferase"/>
    <property type="match status" value="2"/>
</dbReference>
<evidence type="ECO:0000256" key="5">
    <source>
        <dbReference type="ARBA" id="ARBA00022842"/>
    </source>
</evidence>
<feature type="domain" description="PII-uridylyltransferase/Glutamine-synthetase adenylyltransferase" evidence="8">
    <location>
        <begin position="867"/>
        <end position="952"/>
    </location>
</feature>
<dbReference type="FunFam" id="3.30.460.10:FF:000009">
    <property type="entry name" value="Bifunctional glutamine synthetase adenylyltransferase/adenylyl-removing enzyme"/>
    <property type="match status" value="1"/>
</dbReference>
<dbReference type="AlphaFoldDB" id="A0A2H9T8P9"/>
<dbReference type="InterPro" id="IPR023057">
    <property type="entry name" value="GlnE"/>
</dbReference>
<comment type="caution">
    <text evidence="9">The sequence shown here is derived from an EMBL/GenBank/DDBJ whole genome shotgun (WGS) entry which is preliminary data.</text>
</comment>
<accession>A0A2H9T8P9</accession>
<dbReference type="Gene3D" id="3.30.460.10">
    <property type="entry name" value="Beta Polymerase, domain 2"/>
    <property type="match status" value="2"/>
</dbReference>
<evidence type="ECO:0000259" key="7">
    <source>
        <dbReference type="Pfam" id="PF03710"/>
    </source>
</evidence>
<dbReference type="InterPro" id="IPR005190">
    <property type="entry name" value="GlnE_rpt_dom"/>
</dbReference>
<dbReference type="SUPFAM" id="SSF81593">
    <property type="entry name" value="Nucleotidyltransferase substrate binding subunit/domain"/>
    <property type="match status" value="2"/>
</dbReference>
<evidence type="ECO:0000256" key="6">
    <source>
        <dbReference type="ARBA" id="ARBA00023268"/>
    </source>
</evidence>
<dbReference type="CDD" id="cd05401">
    <property type="entry name" value="NT_GlnE_GlnD_like"/>
    <property type="match status" value="2"/>
</dbReference>
<dbReference type="Gene3D" id="1.20.120.1510">
    <property type="match status" value="1"/>
</dbReference>
<proteinExistence type="inferred from homology"/>
<dbReference type="PANTHER" id="PTHR30621">
    <property type="entry name" value="GLUTAMINE SYNTHETASE ADENYLYLTRANSFERASE"/>
    <property type="match status" value="1"/>
</dbReference>
<dbReference type="NCBIfam" id="NF008292">
    <property type="entry name" value="PRK11072.1"/>
    <property type="match status" value="1"/>
</dbReference>
<dbReference type="GO" id="GO:0005829">
    <property type="term" value="C:cytosol"/>
    <property type="evidence" value="ECO:0007669"/>
    <property type="project" value="TreeGrafter"/>
</dbReference>
<dbReference type="InterPro" id="IPR013546">
    <property type="entry name" value="PII_UdlTrfase/GS_AdlTrfase"/>
</dbReference>
<dbReference type="PANTHER" id="PTHR30621:SF0">
    <property type="entry name" value="BIFUNCTIONAL GLUTAMINE SYNTHETASE ADENYLYLTRANSFERASE_ADENYLYL-REMOVING ENZYME"/>
    <property type="match status" value="1"/>
</dbReference>
<feature type="domain" description="Glutamate-ammonia ligase adenylyltransferase repeated" evidence="7">
    <location>
        <begin position="584"/>
        <end position="839"/>
    </location>
</feature>